<proteinExistence type="predicted"/>
<dbReference type="EMBL" id="JACBZS010000001">
    <property type="protein sequence ID" value="NYI70342.1"/>
    <property type="molecule type" value="Genomic_DNA"/>
</dbReference>
<gene>
    <name evidence="1" type="ORF">GGQ54_000902</name>
</gene>
<dbReference type="RefSeq" id="WP_179444312.1">
    <property type="nucleotide sequence ID" value="NZ_JACBZS010000001.1"/>
</dbReference>
<name>A0A7Z0IKD2_9ACTN</name>
<dbReference type="AlphaFoldDB" id="A0A7Z0IKD2"/>
<comment type="caution">
    <text evidence="1">The sequence shown here is derived from an EMBL/GenBank/DDBJ whole genome shotgun (WGS) entry which is preliminary data.</text>
</comment>
<protein>
    <submittedName>
        <fullName evidence="1">Uncharacterized protein YbjT (DUF2867 family)</fullName>
    </submittedName>
</protein>
<sequence>MTMVVLILGLVVDGGRQLAAQQEAEAIAQRAARSGVDASAAGELLGRVDHAAADRAASRVLAESGVPGATLAAAGRLRVTTSVQKPTVFLSVIGIGTVTGTGEAEARLLPARP</sequence>
<evidence type="ECO:0000313" key="2">
    <source>
        <dbReference type="Proteomes" id="UP000527616"/>
    </source>
</evidence>
<organism evidence="1 2">
    <name type="scientific">Naumannella cuiyingiana</name>
    <dbReference type="NCBI Taxonomy" id="1347891"/>
    <lineage>
        <taxon>Bacteria</taxon>
        <taxon>Bacillati</taxon>
        <taxon>Actinomycetota</taxon>
        <taxon>Actinomycetes</taxon>
        <taxon>Propionibacteriales</taxon>
        <taxon>Propionibacteriaceae</taxon>
        <taxon>Naumannella</taxon>
    </lineage>
</organism>
<reference evidence="1 2" key="1">
    <citation type="submission" date="2020-07" db="EMBL/GenBank/DDBJ databases">
        <title>Sequencing the genomes of 1000 actinobacteria strains.</title>
        <authorList>
            <person name="Klenk H.-P."/>
        </authorList>
    </citation>
    <scope>NUCLEOTIDE SEQUENCE [LARGE SCALE GENOMIC DNA]</scope>
    <source>
        <strain evidence="1 2">DSM 103164</strain>
    </source>
</reference>
<keyword evidence="2" id="KW-1185">Reference proteome</keyword>
<accession>A0A7Z0IKD2</accession>
<dbReference type="Proteomes" id="UP000527616">
    <property type="component" value="Unassembled WGS sequence"/>
</dbReference>
<evidence type="ECO:0000313" key="1">
    <source>
        <dbReference type="EMBL" id="NYI70342.1"/>
    </source>
</evidence>